<feature type="domain" description="DUF4124" evidence="5">
    <location>
        <begin position="11"/>
        <end position="60"/>
    </location>
</feature>
<dbReference type="Pfam" id="PF13511">
    <property type="entry name" value="DUF4124"/>
    <property type="match status" value="1"/>
</dbReference>
<keyword evidence="7" id="KW-1185">Reference proteome</keyword>
<comment type="caution">
    <text evidence="6">The sequence shown here is derived from an EMBL/GenBank/DDBJ whole genome shotgun (WGS) entry which is preliminary data.</text>
</comment>
<dbReference type="InterPro" id="IPR008258">
    <property type="entry name" value="Transglycosylase_SLT_dom_1"/>
</dbReference>
<feature type="region of interest" description="Disordered" evidence="2">
    <location>
        <begin position="56"/>
        <end position="81"/>
    </location>
</feature>
<gene>
    <name evidence="6" type="ORF">N789_02900</name>
</gene>
<dbReference type="STRING" id="1121015.GCA_000420545_01525"/>
<protein>
    <recommendedName>
        <fullName evidence="8">Transglycosylase SLT domain-containing protein</fullName>
    </recommendedName>
</protein>
<dbReference type="Gene3D" id="1.10.530.10">
    <property type="match status" value="1"/>
</dbReference>
<accession>A0A091B287</accession>
<dbReference type="Pfam" id="PF01464">
    <property type="entry name" value="SLT"/>
    <property type="match status" value="1"/>
</dbReference>
<dbReference type="PANTHER" id="PTHR37423:SF2">
    <property type="entry name" value="MEMBRANE-BOUND LYTIC MUREIN TRANSGLYCOSYLASE C"/>
    <property type="match status" value="1"/>
</dbReference>
<keyword evidence="3" id="KW-0732">Signal</keyword>
<comment type="similarity">
    <text evidence="1">Belongs to the transglycosylase Slt family.</text>
</comment>
<dbReference type="EMBL" id="AVCI01000001">
    <property type="protein sequence ID" value="KFN44984.1"/>
    <property type="molecule type" value="Genomic_DNA"/>
</dbReference>
<organism evidence="6 7">
    <name type="scientific">Arenimonas oryziterrae DSM 21050 = YC6267</name>
    <dbReference type="NCBI Taxonomy" id="1121015"/>
    <lineage>
        <taxon>Bacteria</taxon>
        <taxon>Pseudomonadati</taxon>
        <taxon>Pseudomonadota</taxon>
        <taxon>Gammaproteobacteria</taxon>
        <taxon>Lysobacterales</taxon>
        <taxon>Lysobacteraceae</taxon>
        <taxon>Arenimonas</taxon>
    </lineage>
</organism>
<dbReference type="GO" id="GO:0016020">
    <property type="term" value="C:membrane"/>
    <property type="evidence" value="ECO:0007669"/>
    <property type="project" value="InterPro"/>
</dbReference>
<dbReference type="InterPro" id="IPR000189">
    <property type="entry name" value="Transglyc_AS"/>
</dbReference>
<dbReference type="PANTHER" id="PTHR37423">
    <property type="entry name" value="SOLUBLE LYTIC MUREIN TRANSGLYCOSYLASE-RELATED"/>
    <property type="match status" value="1"/>
</dbReference>
<sequence>MGTRHLILMLSLGFAAPAMAGDLYRCVGADGVPNYTSKRMTGAVCKVVAPAYTPPAPAATHRSSTPVAVPTSGGGGGPAAPVAATATARKAPRFLGMGSSTTYSYLDENGVRNFSNRRPAGVANVKVTRVEFPIFAMDTCYACGAAPGVNFGSVRLNTDAYRAEIQAAASQYGVEEAVVRAIIHAESAYRANARSNKNAQGLMQLIPATAARFGVTDAYDPAQNISGGVQYLSWLMKRYRSDLTLVAAAYNAGEGAVDRNGGVPPYAETQRYVQRVGQLAERYRTALASP</sequence>
<evidence type="ECO:0000256" key="1">
    <source>
        <dbReference type="ARBA" id="ARBA00007734"/>
    </source>
</evidence>
<name>A0A091B287_9GAMM</name>
<evidence type="ECO:0000259" key="5">
    <source>
        <dbReference type="Pfam" id="PF13511"/>
    </source>
</evidence>
<dbReference type="PROSITE" id="PS00922">
    <property type="entry name" value="TRANSGLYCOSYLASE"/>
    <property type="match status" value="1"/>
</dbReference>
<feature type="chain" id="PRO_5001869392" description="Transglycosylase SLT domain-containing protein" evidence="3">
    <location>
        <begin position="21"/>
        <end position="290"/>
    </location>
</feature>
<dbReference type="GO" id="GO:0000270">
    <property type="term" value="P:peptidoglycan metabolic process"/>
    <property type="evidence" value="ECO:0007669"/>
    <property type="project" value="InterPro"/>
</dbReference>
<dbReference type="AlphaFoldDB" id="A0A091B287"/>
<evidence type="ECO:0000256" key="3">
    <source>
        <dbReference type="SAM" id="SignalP"/>
    </source>
</evidence>
<evidence type="ECO:0000313" key="7">
    <source>
        <dbReference type="Proteomes" id="UP000029385"/>
    </source>
</evidence>
<dbReference type="SUPFAM" id="SSF53955">
    <property type="entry name" value="Lysozyme-like"/>
    <property type="match status" value="1"/>
</dbReference>
<reference evidence="6 7" key="1">
    <citation type="submission" date="2013-09" db="EMBL/GenBank/DDBJ databases">
        <title>Genome sequencing of Arenimonas oryziterrae.</title>
        <authorList>
            <person name="Chen F."/>
            <person name="Wang G."/>
        </authorList>
    </citation>
    <scope>NUCLEOTIDE SEQUENCE [LARGE SCALE GENOMIC DNA]</scope>
    <source>
        <strain evidence="6 7">YC6267</strain>
    </source>
</reference>
<proteinExistence type="inferred from homology"/>
<dbReference type="PATRIC" id="fig|1121015.4.peg.570"/>
<dbReference type="RefSeq" id="WP_022969153.1">
    <property type="nucleotide sequence ID" value="NZ_ATVD01000002.1"/>
</dbReference>
<dbReference type="InterPro" id="IPR025392">
    <property type="entry name" value="DUF4124"/>
</dbReference>
<evidence type="ECO:0008006" key="8">
    <source>
        <dbReference type="Google" id="ProtNLM"/>
    </source>
</evidence>
<feature type="domain" description="Transglycosylase SLT" evidence="4">
    <location>
        <begin position="165"/>
        <end position="262"/>
    </location>
</feature>
<feature type="signal peptide" evidence="3">
    <location>
        <begin position="1"/>
        <end position="20"/>
    </location>
</feature>
<dbReference type="eggNOG" id="COG0741">
    <property type="taxonomic scope" value="Bacteria"/>
</dbReference>
<evidence type="ECO:0000256" key="2">
    <source>
        <dbReference type="SAM" id="MobiDB-lite"/>
    </source>
</evidence>
<dbReference type="InterPro" id="IPR023346">
    <property type="entry name" value="Lysozyme-like_dom_sf"/>
</dbReference>
<evidence type="ECO:0000259" key="4">
    <source>
        <dbReference type="Pfam" id="PF01464"/>
    </source>
</evidence>
<dbReference type="CDD" id="cd00254">
    <property type="entry name" value="LT-like"/>
    <property type="match status" value="1"/>
</dbReference>
<dbReference type="Proteomes" id="UP000029385">
    <property type="component" value="Unassembled WGS sequence"/>
</dbReference>
<dbReference type="GO" id="GO:0008933">
    <property type="term" value="F:peptidoglycan lytic transglycosylase activity"/>
    <property type="evidence" value="ECO:0007669"/>
    <property type="project" value="InterPro"/>
</dbReference>
<evidence type="ECO:0000313" key="6">
    <source>
        <dbReference type="EMBL" id="KFN44984.1"/>
    </source>
</evidence>